<evidence type="ECO:0000313" key="1">
    <source>
        <dbReference type="EMBL" id="ANF26034.1"/>
    </source>
</evidence>
<dbReference type="InterPro" id="IPR025395">
    <property type="entry name" value="Phage_tail_terminator-like"/>
</dbReference>
<protein>
    <submittedName>
        <fullName evidence="1">Uncharacterized protein</fullName>
    </submittedName>
</protein>
<dbReference type="Pfam" id="PF13554">
    <property type="entry name" value="Phage_tail_terminator_5"/>
    <property type="match status" value="1"/>
</dbReference>
<dbReference type="Gene3D" id="3.30.2000.20">
    <property type="match status" value="1"/>
</dbReference>
<dbReference type="OrthoDB" id="7001066at2"/>
<reference evidence="1 2" key="1">
    <citation type="submission" date="2016-05" db="EMBL/GenBank/DDBJ databases">
        <title>Genome sequence of Pseudomonas stutzeri 273 and identification of the exopolysaccharide biosynthesis locus.</title>
        <authorList>
            <person name="Wu S."/>
            <person name="Sun C."/>
        </authorList>
    </citation>
    <scope>NUCLEOTIDE SEQUENCE [LARGE SCALE GENOMIC DNA]</scope>
    <source>
        <strain evidence="1 2">273</strain>
    </source>
</reference>
<dbReference type="Proteomes" id="UP000077787">
    <property type="component" value="Chromosome"/>
</dbReference>
<name>A0A172WRC2_STUST</name>
<dbReference type="AlphaFoldDB" id="A0A172WRC2"/>
<gene>
    <name evidence="1" type="ORF">PS273GM_13210</name>
</gene>
<dbReference type="RefSeq" id="WP_064481607.1">
    <property type="nucleotide sequence ID" value="NZ_CP015641.1"/>
</dbReference>
<evidence type="ECO:0000313" key="2">
    <source>
        <dbReference type="Proteomes" id="UP000077787"/>
    </source>
</evidence>
<organism evidence="1 2">
    <name type="scientific">Stutzerimonas stutzeri</name>
    <name type="common">Pseudomonas stutzeri</name>
    <dbReference type="NCBI Taxonomy" id="316"/>
    <lineage>
        <taxon>Bacteria</taxon>
        <taxon>Pseudomonadati</taxon>
        <taxon>Pseudomonadota</taxon>
        <taxon>Gammaproteobacteria</taxon>
        <taxon>Pseudomonadales</taxon>
        <taxon>Pseudomonadaceae</taxon>
        <taxon>Stutzerimonas</taxon>
    </lineage>
</organism>
<sequence length="138" mass="14922">MSESKIHSALVAAYVASGVMPNARTAFEGKSFTPPTGQSWARLTALPTGRAPAGQGKDAAQEWSGILQVDLFHPKNTGHAGILADADTLLAFFASGKRLDYQGQGVLIRRADRSQIRQEDVWQSVSVSIYCWAWSFPA</sequence>
<proteinExistence type="predicted"/>
<dbReference type="EMBL" id="CP015641">
    <property type="protein sequence ID" value="ANF26034.1"/>
    <property type="molecule type" value="Genomic_DNA"/>
</dbReference>
<accession>A0A172WRC2</accession>